<evidence type="ECO:0000256" key="3">
    <source>
        <dbReference type="ARBA" id="ARBA00012483"/>
    </source>
</evidence>
<feature type="region of interest" description="Disordered" evidence="12">
    <location>
        <begin position="194"/>
        <end position="216"/>
    </location>
</feature>
<proteinExistence type="predicted"/>
<dbReference type="SMART" id="SM00184">
    <property type="entry name" value="RING"/>
    <property type="match status" value="1"/>
</dbReference>
<evidence type="ECO:0000256" key="2">
    <source>
        <dbReference type="ARBA" id="ARBA00004123"/>
    </source>
</evidence>
<evidence type="ECO:0000256" key="11">
    <source>
        <dbReference type="PROSITE-ProRule" id="PRU00175"/>
    </source>
</evidence>
<keyword evidence="9" id="KW-0862">Zinc</keyword>
<comment type="caution">
    <text evidence="14">The sequence shown here is derived from an EMBL/GenBank/DDBJ whole genome shotgun (WGS) entry which is preliminary data.</text>
</comment>
<evidence type="ECO:0000256" key="6">
    <source>
        <dbReference type="ARBA" id="ARBA00022763"/>
    </source>
</evidence>
<dbReference type="CDD" id="cd16550">
    <property type="entry name" value="RING-HC_RNF168"/>
    <property type="match status" value="1"/>
</dbReference>
<feature type="compositionally biased region" description="Basic and acidic residues" evidence="12">
    <location>
        <begin position="273"/>
        <end position="286"/>
    </location>
</feature>
<feature type="compositionally biased region" description="Basic residues" evidence="12">
    <location>
        <begin position="17"/>
        <end position="26"/>
    </location>
</feature>
<dbReference type="InterPro" id="IPR051657">
    <property type="entry name" value="RNF168/RNF169_E3_ubiq-ligase"/>
</dbReference>
<keyword evidence="6" id="KW-0227">DNA damage</keyword>
<dbReference type="GO" id="GO:0031491">
    <property type="term" value="F:nucleosome binding"/>
    <property type="evidence" value="ECO:0007669"/>
    <property type="project" value="TreeGrafter"/>
</dbReference>
<dbReference type="EMBL" id="JAGKHQ010000020">
    <property type="protein sequence ID" value="KAG7479936.1"/>
    <property type="molecule type" value="Genomic_DNA"/>
</dbReference>
<feature type="compositionally biased region" description="Basic and acidic residues" evidence="12">
    <location>
        <begin position="365"/>
        <end position="377"/>
    </location>
</feature>
<evidence type="ECO:0000256" key="7">
    <source>
        <dbReference type="ARBA" id="ARBA00022771"/>
    </source>
</evidence>
<dbReference type="GO" id="GO:0061630">
    <property type="term" value="F:ubiquitin protein ligase activity"/>
    <property type="evidence" value="ECO:0007669"/>
    <property type="project" value="UniProtKB-EC"/>
</dbReference>
<evidence type="ECO:0000313" key="15">
    <source>
        <dbReference type="Proteomes" id="UP000693946"/>
    </source>
</evidence>
<keyword evidence="4" id="KW-0808">Transferase</keyword>
<comment type="catalytic activity">
    <reaction evidence="1">
        <text>S-ubiquitinyl-[E2 ubiquitin-conjugating enzyme]-L-cysteine + [acceptor protein]-L-lysine = [E2 ubiquitin-conjugating enzyme]-L-cysteine + N(6)-ubiquitinyl-[acceptor protein]-L-lysine.</text>
        <dbReference type="EC" id="2.3.2.27"/>
    </reaction>
</comment>
<evidence type="ECO:0000256" key="10">
    <source>
        <dbReference type="ARBA" id="ARBA00023242"/>
    </source>
</evidence>
<evidence type="ECO:0000256" key="9">
    <source>
        <dbReference type="ARBA" id="ARBA00022833"/>
    </source>
</evidence>
<comment type="subcellular location">
    <subcellularLocation>
        <location evidence="2">Nucleus</location>
    </subcellularLocation>
</comment>
<reference evidence="14 15" key="1">
    <citation type="journal article" date="2021" name="Sci. Rep.">
        <title>Chromosome anchoring in Senegalese sole (Solea senegalensis) reveals sex-associated markers and genome rearrangements in flatfish.</title>
        <authorList>
            <person name="Guerrero-Cozar I."/>
            <person name="Gomez-Garrido J."/>
            <person name="Berbel C."/>
            <person name="Martinez-Blanch J.F."/>
            <person name="Alioto T."/>
            <person name="Claros M.G."/>
            <person name="Gagnaire P.A."/>
            <person name="Manchado M."/>
        </authorList>
    </citation>
    <scope>NUCLEOTIDE SEQUENCE [LARGE SCALE GENOMIC DNA]</scope>
    <source>
        <strain evidence="14">Sse05_10M</strain>
    </source>
</reference>
<feature type="compositionally biased region" description="Basic and acidic residues" evidence="12">
    <location>
        <begin position="194"/>
        <end position="208"/>
    </location>
</feature>
<dbReference type="EC" id="2.3.2.27" evidence="3"/>
<sequence>MVLKLVCPSGWSSLQRRRMSKSRKRMSQVSNVEVDMSDEGARREDPPSLDECRCTVCLEIFLEPVTLPCRHTFCKSCFLESVDKAALSCPLCRLRVSTWARVNSKKNTLVNDQLWKQIQTHFPQHCERRRSGRGDEDDLGVSCVPTLSRPGEVQREYQDQVTKMTEEKRALDEEQRIESEVFIQRLLEEEQAKLREEEKRREEDERLARQLSSELNATPESLRPANIAAASRKKEVLCGRIEKFFPRPSKLFSDSSPTSTLTSNKENIISDLDHHEPTTNRTEVPHRSHLTAPTPPTKRKVSELEVMDEDKEAMAKRGCHTSSCLVGAVLSPQLEAEWDSELMSRQQQEEEDLRLALLLQKELDREEKRRVSDRSKGSADAYLLRTSKGKRVDPGSKTPKTPSGRTSKRSSSTSSSSSSSRTCSKQTTLTEMFSSR</sequence>
<evidence type="ECO:0000313" key="14">
    <source>
        <dbReference type="EMBL" id="KAG7479936.1"/>
    </source>
</evidence>
<evidence type="ECO:0000256" key="1">
    <source>
        <dbReference type="ARBA" id="ARBA00000900"/>
    </source>
</evidence>
<dbReference type="Proteomes" id="UP000693946">
    <property type="component" value="Linkage Group LG8"/>
</dbReference>
<feature type="region of interest" description="Disordered" evidence="12">
    <location>
        <begin position="273"/>
        <end position="303"/>
    </location>
</feature>
<keyword evidence="5" id="KW-0479">Metal-binding</keyword>
<evidence type="ECO:0000256" key="5">
    <source>
        <dbReference type="ARBA" id="ARBA00022723"/>
    </source>
</evidence>
<organism evidence="14 15">
    <name type="scientific">Solea senegalensis</name>
    <name type="common">Senegalese sole</name>
    <dbReference type="NCBI Taxonomy" id="28829"/>
    <lineage>
        <taxon>Eukaryota</taxon>
        <taxon>Metazoa</taxon>
        <taxon>Chordata</taxon>
        <taxon>Craniata</taxon>
        <taxon>Vertebrata</taxon>
        <taxon>Euteleostomi</taxon>
        <taxon>Actinopterygii</taxon>
        <taxon>Neopterygii</taxon>
        <taxon>Teleostei</taxon>
        <taxon>Neoteleostei</taxon>
        <taxon>Acanthomorphata</taxon>
        <taxon>Carangaria</taxon>
        <taxon>Pleuronectiformes</taxon>
        <taxon>Pleuronectoidei</taxon>
        <taxon>Soleidae</taxon>
        <taxon>Solea</taxon>
    </lineage>
</organism>
<accession>A0AAV6PYL6</accession>
<dbReference type="GO" id="GO:0005634">
    <property type="term" value="C:nucleus"/>
    <property type="evidence" value="ECO:0007669"/>
    <property type="project" value="UniProtKB-SubCell"/>
</dbReference>
<dbReference type="GO" id="GO:0008270">
    <property type="term" value="F:zinc ion binding"/>
    <property type="evidence" value="ECO:0007669"/>
    <property type="project" value="UniProtKB-KW"/>
</dbReference>
<dbReference type="Pfam" id="PF13923">
    <property type="entry name" value="zf-C3HC4_2"/>
    <property type="match status" value="1"/>
</dbReference>
<dbReference type="GO" id="GO:0006302">
    <property type="term" value="P:double-strand break repair"/>
    <property type="evidence" value="ECO:0007669"/>
    <property type="project" value="TreeGrafter"/>
</dbReference>
<evidence type="ECO:0000256" key="12">
    <source>
        <dbReference type="SAM" id="MobiDB-lite"/>
    </source>
</evidence>
<evidence type="ECO:0000259" key="13">
    <source>
        <dbReference type="PROSITE" id="PS50089"/>
    </source>
</evidence>
<dbReference type="CDD" id="cd22265">
    <property type="entry name" value="UDM1_RNF168"/>
    <property type="match status" value="1"/>
</dbReference>
<keyword evidence="10" id="KW-0539">Nucleus</keyword>
<gene>
    <name evidence="14" type="ORF">JOB18_039267</name>
</gene>
<dbReference type="AlphaFoldDB" id="A0AAV6PYL6"/>
<dbReference type="InterPro" id="IPR001841">
    <property type="entry name" value="Znf_RING"/>
</dbReference>
<keyword evidence="15" id="KW-1185">Reference proteome</keyword>
<evidence type="ECO:0000256" key="4">
    <source>
        <dbReference type="ARBA" id="ARBA00022679"/>
    </source>
</evidence>
<dbReference type="PANTHER" id="PTHR23328:SF1">
    <property type="entry name" value="E3 UBIQUITIN-PROTEIN LIGASE RNF168"/>
    <property type="match status" value="1"/>
</dbReference>
<feature type="region of interest" description="Disordered" evidence="12">
    <location>
        <begin position="17"/>
        <end position="46"/>
    </location>
</feature>
<feature type="domain" description="RING-type" evidence="13">
    <location>
        <begin position="54"/>
        <end position="93"/>
    </location>
</feature>
<evidence type="ECO:0000256" key="8">
    <source>
        <dbReference type="ARBA" id="ARBA00022786"/>
    </source>
</evidence>
<name>A0AAV6PYL6_SOLSE</name>
<feature type="compositionally biased region" description="Low complexity" evidence="12">
    <location>
        <begin position="400"/>
        <end position="428"/>
    </location>
</feature>
<protein>
    <recommendedName>
        <fullName evidence="3">RING-type E3 ubiquitin transferase</fullName>
        <ecNumber evidence="3">2.3.2.27</ecNumber>
    </recommendedName>
</protein>
<feature type="region of interest" description="Disordered" evidence="12">
    <location>
        <begin position="365"/>
        <end position="436"/>
    </location>
</feature>
<keyword evidence="8" id="KW-0833">Ubl conjugation pathway</keyword>
<keyword evidence="7 11" id="KW-0863">Zinc-finger</keyword>
<dbReference type="GO" id="GO:0035861">
    <property type="term" value="C:site of double-strand break"/>
    <property type="evidence" value="ECO:0007669"/>
    <property type="project" value="TreeGrafter"/>
</dbReference>
<dbReference type="PANTHER" id="PTHR23328">
    <property type="entry name" value="RING-TYPE DOMAIN-CONTAINING PROTEIN"/>
    <property type="match status" value="1"/>
</dbReference>
<dbReference type="PROSITE" id="PS50089">
    <property type="entry name" value="ZF_RING_2"/>
    <property type="match status" value="1"/>
</dbReference>
<dbReference type="CDD" id="cd21952">
    <property type="entry name" value="MIU2_RNF168"/>
    <property type="match status" value="1"/>
</dbReference>